<gene>
    <name evidence="1" type="ORF">LCGC14_2532250</name>
</gene>
<proteinExistence type="predicted"/>
<protein>
    <submittedName>
        <fullName evidence="1">Uncharacterized protein</fullName>
    </submittedName>
</protein>
<sequence length="201" mass="22978">MKFIPKKCENCNQTTEYMLALDRGTCNIVKCFATRVRIKGINVIHPKKEMEVPHKEWNYKKGFEEGVLTSTQIGNLTRARIHGLLARIKGEPGNWCITQKGALFLKGNPILQYAIMDKRTRQLKRYAWGECPANMKSHSLINSHVGVICKNCDAYIPREIVAFISDFKSGSEYWIGINYTIESGRVVYDVKDKKAVNSELF</sequence>
<reference evidence="1" key="1">
    <citation type="journal article" date="2015" name="Nature">
        <title>Complex archaea that bridge the gap between prokaryotes and eukaryotes.</title>
        <authorList>
            <person name="Spang A."/>
            <person name="Saw J.H."/>
            <person name="Jorgensen S.L."/>
            <person name="Zaremba-Niedzwiedzka K."/>
            <person name="Martijn J."/>
            <person name="Lind A.E."/>
            <person name="van Eijk R."/>
            <person name="Schleper C."/>
            <person name="Guy L."/>
            <person name="Ettema T.J."/>
        </authorList>
    </citation>
    <scope>NUCLEOTIDE SEQUENCE</scope>
</reference>
<dbReference type="AlphaFoldDB" id="A0A0F9ATN8"/>
<organism evidence="1">
    <name type="scientific">marine sediment metagenome</name>
    <dbReference type="NCBI Taxonomy" id="412755"/>
    <lineage>
        <taxon>unclassified sequences</taxon>
        <taxon>metagenomes</taxon>
        <taxon>ecological metagenomes</taxon>
    </lineage>
</organism>
<accession>A0A0F9ATN8</accession>
<dbReference type="EMBL" id="LAZR01041119">
    <property type="protein sequence ID" value="KKL12790.1"/>
    <property type="molecule type" value="Genomic_DNA"/>
</dbReference>
<evidence type="ECO:0000313" key="1">
    <source>
        <dbReference type="EMBL" id="KKL12790.1"/>
    </source>
</evidence>
<comment type="caution">
    <text evidence="1">The sequence shown here is derived from an EMBL/GenBank/DDBJ whole genome shotgun (WGS) entry which is preliminary data.</text>
</comment>
<name>A0A0F9ATN8_9ZZZZ</name>